<organism evidence="2 3">
    <name type="scientific">Bifidobacterium simiarum</name>
    <dbReference type="NCBI Taxonomy" id="2045441"/>
    <lineage>
        <taxon>Bacteria</taxon>
        <taxon>Bacillati</taxon>
        <taxon>Actinomycetota</taxon>
        <taxon>Actinomycetes</taxon>
        <taxon>Bifidobacteriales</taxon>
        <taxon>Bifidobacteriaceae</taxon>
        <taxon>Bifidobacterium</taxon>
    </lineage>
</organism>
<accession>A0A2M9HEH8</accession>
<dbReference type="AlphaFoldDB" id="A0A2M9HEH8"/>
<evidence type="ECO:0000313" key="3">
    <source>
        <dbReference type="Proteomes" id="UP000231451"/>
    </source>
</evidence>
<protein>
    <recommendedName>
        <fullName evidence="1">Periplasmic binding protein domain-containing protein</fullName>
    </recommendedName>
</protein>
<dbReference type="Pfam" id="PF13407">
    <property type="entry name" value="Peripla_BP_4"/>
    <property type="match status" value="1"/>
</dbReference>
<dbReference type="InterPro" id="IPR025997">
    <property type="entry name" value="SBP_2_dom"/>
</dbReference>
<evidence type="ECO:0000313" key="2">
    <source>
        <dbReference type="EMBL" id="PJM75223.1"/>
    </source>
</evidence>
<comment type="caution">
    <text evidence="2">The sequence shown here is derived from an EMBL/GenBank/DDBJ whole genome shotgun (WGS) entry which is preliminary data.</text>
</comment>
<dbReference type="InterPro" id="IPR028082">
    <property type="entry name" value="Peripla_BP_I"/>
</dbReference>
<feature type="domain" description="Periplasmic binding protein" evidence="1">
    <location>
        <begin position="92"/>
        <end position="157"/>
    </location>
</feature>
<name>A0A2M9HEH8_9BIFI</name>
<dbReference type="OrthoDB" id="3239987at2"/>
<evidence type="ECO:0000259" key="1">
    <source>
        <dbReference type="Pfam" id="PF13407"/>
    </source>
</evidence>
<dbReference type="SUPFAM" id="SSF53822">
    <property type="entry name" value="Periplasmic binding protein-like I"/>
    <property type="match status" value="1"/>
</dbReference>
<proteinExistence type="predicted"/>
<gene>
    <name evidence="2" type="ORF">CSQ87_06455</name>
</gene>
<sequence>MDGRMMRHGAGRRFGRSVAAVLLTAGMIMPLAGCVPQGRAVGDTQDSADAVAHDGVDRHDLYVGVVGGSKPGDDDVNRRLVEAMDQGDLNPVFLASNGDAGGQQKAVADLLERNVKVIVIVADRATGWEEALGEARQAGIPVVLADSTITPDDQTLYAARFHLLTDGLAGNASGNAADKAEGETYYIADALANIVDDVPHGKVMNVRLVPQWS</sequence>
<dbReference type="Gene3D" id="3.40.50.2300">
    <property type="match status" value="1"/>
</dbReference>
<dbReference type="EMBL" id="PEBK01000005">
    <property type="protein sequence ID" value="PJM75223.1"/>
    <property type="molecule type" value="Genomic_DNA"/>
</dbReference>
<keyword evidence="3" id="KW-1185">Reference proteome</keyword>
<dbReference type="Proteomes" id="UP000231451">
    <property type="component" value="Unassembled WGS sequence"/>
</dbReference>
<reference evidence="2 3" key="1">
    <citation type="submission" date="2017-10" db="EMBL/GenBank/DDBJ databases">
        <title>Draft genome sequences of strains TRE 1, TRE 9, TRE H and TRI 7, isolated from tamarins, belonging to four potential novel Bifidobacterium species.</title>
        <authorList>
            <person name="Mattarelli P."/>
            <person name="Modesto M."/>
            <person name="Puglisi E."/>
            <person name="Morelli L."/>
            <person name="Spezio C."/>
            <person name="Bonetti A."/>
            <person name="Sandri C."/>
        </authorList>
    </citation>
    <scope>NUCLEOTIDE SEQUENCE [LARGE SCALE GENOMIC DNA]</scope>
    <source>
        <strain evidence="3">TRI7</strain>
    </source>
</reference>